<keyword evidence="3 14" id="KW-1003">Cell membrane</keyword>
<evidence type="ECO:0000256" key="2">
    <source>
        <dbReference type="ARBA" id="ARBA00007931"/>
    </source>
</evidence>
<dbReference type="PROSITE" id="PS51371">
    <property type="entry name" value="CBS"/>
    <property type="match status" value="1"/>
</dbReference>
<dbReference type="CDD" id="cd06164">
    <property type="entry name" value="S2P-M50_SpoIVFB_CBS"/>
    <property type="match status" value="1"/>
</dbReference>
<dbReference type="GO" id="GO:0008237">
    <property type="term" value="F:metallopeptidase activity"/>
    <property type="evidence" value="ECO:0007669"/>
    <property type="project" value="UniProtKB-UniRule"/>
</dbReference>
<evidence type="ECO:0000256" key="9">
    <source>
        <dbReference type="ARBA" id="ARBA00022833"/>
    </source>
</evidence>
<dbReference type="GO" id="GO:0005886">
    <property type="term" value="C:plasma membrane"/>
    <property type="evidence" value="ECO:0007669"/>
    <property type="project" value="UniProtKB-SubCell"/>
</dbReference>
<evidence type="ECO:0000256" key="10">
    <source>
        <dbReference type="ARBA" id="ARBA00022989"/>
    </source>
</evidence>
<evidence type="ECO:0000256" key="14">
    <source>
        <dbReference type="PIRNR" id="PIRNR006404"/>
    </source>
</evidence>
<keyword evidence="11 14" id="KW-0482">Metalloprotease</keyword>
<evidence type="ECO:0000256" key="6">
    <source>
        <dbReference type="ARBA" id="ARBA00022723"/>
    </source>
</evidence>
<dbReference type="PIRSF" id="PIRSF006404">
    <property type="entry name" value="UCP006404_Pept_M50_CBS"/>
    <property type="match status" value="1"/>
</dbReference>
<keyword evidence="4 14" id="KW-0645">Protease</keyword>
<dbReference type="InterPro" id="IPR008915">
    <property type="entry name" value="Peptidase_M50"/>
</dbReference>
<feature type="domain" description="CBS" evidence="18">
    <location>
        <begin position="313"/>
        <end position="371"/>
    </location>
</feature>
<dbReference type="Gene3D" id="3.10.580.10">
    <property type="entry name" value="CBS-domain"/>
    <property type="match status" value="1"/>
</dbReference>
<dbReference type="GO" id="GO:0006508">
    <property type="term" value="P:proteolysis"/>
    <property type="evidence" value="ECO:0007669"/>
    <property type="project" value="UniProtKB-KW"/>
</dbReference>
<evidence type="ECO:0000313" key="19">
    <source>
        <dbReference type="EMBL" id="WNZ25681.1"/>
    </source>
</evidence>
<name>A0AA97AK54_9CYAN</name>
<evidence type="ECO:0000259" key="18">
    <source>
        <dbReference type="PROSITE" id="PS51371"/>
    </source>
</evidence>
<dbReference type="EMBL" id="CP053586">
    <property type="protein sequence ID" value="WNZ25681.1"/>
    <property type="molecule type" value="Genomic_DNA"/>
</dbReference>
<dbReference type="PANTHER" id="PTHR39188">
    <property type="entry name" value="MEMBRANE-ASSOCIATED ZINC METALLOPROTEASE M50B"/>
    <property type="match status" value="1"/>
</dbReference>
<evidence type="ECO:0000256" key="4">
    <source>
        <dbReference type="ARBA" id="ARBA00022670"/>
    </source>
</evidence>
<dbReference type="Pfam" id="PF02163">
    <property type="entry name" value="Peptidase_M50"/>
    <property type="match status" value="1"/>
</dbReference>
<sequence>MNGNLRIGSLFGIPFYVNFSWFLILALITWNYGQQLGAEFPYLGGGAWLLGLVTALLLFASVLAHELGHSLVALRQGIPVNSITLFIFGGLASLGEESKTPVEAFWVAIAGPLVSLVLFGLLTVINTSVSLSAPLAAVVGSLALINLVLALFNLLPGLPLDGGNVLKALVWKITGKPYKGIAFASRAGQFLGWVGISLGLLNLLGISNVGSIWTLLIGWFLLQNAGRYAQAASVQEQLSGLTAADAVVSNSPIVAAESSLREFANNHIIGNPTSWQKYFVVDQDGQWIGEISVNAMKAIPTNDWWNVSVRELMQPKGQVETVISNQPLLDVVTLLEQKKLPELIVLQENGRLVGLLERASIMQLLQRRAEAKTA</sequence>
<feature type="binding site" evidence="16">
    <location>
        <position position="69"/>
    </location>
    <ligand>
        <name>Zn(2+)</name>
        <dbReference type="ChEBI" id="CHEBI:29105"/>
        <note>catalytic</note>
    </ligand>
</feature>
<keyword evidence="13 14" id="KW-0472">Membrane</keyword>
<feature type="transmembrane region" description="Helical" evidence="14">
    <location>
        <begin position="132"/>
        <end position="155"/>
    </location>
</feature>
<dbReference type="AlphaFoldDB" id="A0AA97AK54"/>
<dbReference type="InterPro" id="IPR016483">
    <property type="entry name" value="UCP006404_Pept_M50_CBS"/>
</dbReference>
<evidence type="ECO:0000256" key="16">
    <source>
        <dbReference type="PIRSR" id="PIRSR006404-2"/>
    </source>
</evidence>
<keyword evidence="6 14" id="KW-0479">Metal-binding</keyword>
<evidence type="ECO:0000256" key="17">
    <source>
        <dbReference type="PROSITE-ProRule" id="PRU00703"/>
    </source>
</evidence>
<gene>
    <name evidence="19" type="ORF">HJG54_24475</name>
</gene>
<keyword evidence="8 14" id="KW-0378">Hydrolase</keyword>
<evidence type="ECO:0000256" key="8">
    <source>
        <dbReference type="ARBA" id="ARBA00022801"/>
    </source>
</evidence>
<feature type="transmembrane region" description="Helical" evidence="14">
    <location>
        <begin position="71"/>
        <end position="92"/>
    </location>
</feature>
<feature type="transmembrane region" description="Helical" evidence="14">
    <location>
        <begin position="200"/>
        <end position="222"/>
    </location>
</feature>
<protein>
    <recommendedName>
        <fullName evidence="14">Zinc metalloprotease</fullName>
    </recommendedName>
</protein>
<dbReference type="CDD" id="cd04639">
    <property type="entry name" value="CBS_pair_peptidase_M50"/>
    <property type="match status" value="1"/>
</dbReference>
<keyword evidence="5 14" id="KW-0812">Transmembrane</keyword>
<evidence type="ECO:0000256" key="15">
    <source>
        <dbReference type="PIRSR" id="PIRSR006404-1"/>
    </source>
</evidence>
<proteinExistence type="inferred from homology"/>
<evidence type="ECO:0000256" key="11">
    <source>
        <dbReference type="ARBA" id="ARBA00023049"/>
    </source>
</evidence>
<evidence type="ECO:0000256" key="13">
    <source>
        <dbReference type="ARBA" id="ARBA00023136"/>
    </source>
</evidence>
<accession>A0AA97AK54</accession>
<dbReference type="RefSeq" id="WP_316431841.1">
    <property type="nucleotide sequence ID" value="NZ_CP053586.1"/>
</dbReference>
<dbReference type="InterPro" id="IPR000644">
    <property type="entry name" value="CBS_dom"/>
</dbReference>
<comment type="subcellular location">
    <subcellularLocation>
        <location evidence="1 14">Cell membrane</location>
        <topology evidence="1 14">Multi-pass membrane protein</topology>
    </subcellularLocation>
</comment>
<dbReference type="GO" id="GO:0046872">
    <property type="term" value="F:metal ion binding"/>
    <property type="evidence" value="ECO:0007669"/>
    <property type="project" value="UniProtKB-UniRule"/>
</dbReference>
<dbReference type="SUPFAM" id="SSF54631">
    <property type="entry name" value="CBS-domain pair"/>
    <property type="match status" value="1"/>
</dbReference>
<comment type="cofactor">
    <cofactor evidence="14 16">
        <name>Zn(2+)</name>
        <dbReference type="ChEBI" id="CHEBI:29105"/>
    </cofactor>
    <text evidence="14 16">Binds 1 zinc ion per subunit.</text>
</comment>
<feature type="binding site" evidence="16">
    <location>
        <position position="161"/>
    </location>
    <ligand>
        <name>Zn(2+)</name>
        <dbReference type="ChEBI" id="CHEBI:29105"/>
        <note>catalytic</note>
    </ligand>
</feature>
<organism evidence="19">
    <name type="scientific">Leptolyngbya sp. NK1-12</name>
    <dbReference type="NCBI Taxonomy" id="2547451"/>
    <lineage>
        <taxon>Bacteria</taxon>
        <taxon>Bacillati</taxon>
        <taxon>Cyanobacteriota</taxon>
        <taxon>Cyanophyceae</taxon>
        <taxon>Leptolyngbyales</taxon>
        <taxon>Leptolyngbyaceae</taxon>
        <taxon>Leptolyngbya group</taxon>
        <taxon>Leptolyngbya</taxon>
    </lineage>
</organism>
<keyword evidence="9 14" id="KW-0862">Zinc</keyword>
<feature type="transmembrane region" description="Helical" evidence="14">
    <location>
        <begin position="7"/>
        <end position="30"/>
    </location>
</feature>
<evidence type="ECO:0000256" key="7">
    <source>
        <dbReference type="ARBA" id="ARBA00022737"/>
    </source>
</evidence>
<keyword evidence="12 17" id="KW-0129">CBS domain</keyword>
<evidence type="ECO:0000256" key="5">
    <source>
        <dbReference type="ARBA" id="ARBA00022692"/>
    </source>
</evidence>
<feature type="transmembrane region" description="Helical" evidence="14">
    <location>
        <begin position="42"/>
        <end position="64"/>
    </location>
</feature>
<dbReference type="PANTHER" id="PTHR39188:SF3">
    <property type="entry name" value="STAGE IV SPORULATION PROTEIN FB"/>
    <property type="match status" value="1"/>
</dbReference>
<evidence type="ECO:0000256" key="1">
    <source>
        <dbReference type="ARBA" id="ARBA00004651"/>
    </source>
</evidence>
<dbReference type="InterPro" id="IPR046342">
    <property type="entry name" value="CBS_dom_sf"/>
</dbReference>
<feature type="binding site" evidence="16">
    <location>
        <position position="65"/>
    </location>
    <ligand>
        <name>Zn(2+)</name>
        <dbReference type="ChEBI" id="CHEBI:29105"/>
        <note>catalytic</note>
    </ligand>
</feature>
<comment type="similarity">
    <text evidence="2 14">Belongs to the peptidase M50B family.</text>
</comment>
<evidence type="ECO:0000256" key="3">
    <source>
        <dbReference type="ARBA" id="ARBA00022475"/>
    </source>
</evidence>
<feature type="active site" evidence="15">
    <location>
        <position position="66"/>
    </location>
</feature>
<evidence type="ECO:0000256" key="12">
    <source>
        <dbReference type="ARBA" id="ARBA00023122"/>
    </source>
</evidence>
<dbReference type="Pfam" id="PF00571">
    <property type="entry name" value="CBS"/>
    <property type="match status" value="1"/>
</dbReference>
<reference evidence="19" key="1">
    <citation type="submission" date="2020-05" db="EMBL/GenBank/DDBJ databases">
        <authorList>
            <person name="Zhu T."/>
            <person name="Keshari N."/>
            <person name="Lu X."/>
        </authorList>
    </citation>
    <scope>NUCLEOTIDE SEQUENCE</scope>
    <source>
        <strain evidence="19">NK1-12</strain>
    </source>
</reference>
<feature type="transmembrane region" description="Helical" evidence="14">
    <location>
        <begin position="104"/>
        <end position="125"/>
    </location>
</feature>
<keyword evidence="10 14" id="KW-1133">Transmembrane helix</keyword>
<keyword evidence="7" id="KW-0677">Repeat</keyword>